<organism evidence="1 2">
    <name type="scientific">Lactobacillus johnsonii N6.2</name>
    <dbReference type="NCBI Taxonomy" id="1408186"/>
    <lineage>
        <taxon>Bacteria</taxon>
        <taxon>Bacillati</taxon>
        <taxon>Bacillota</taxon>
        <taxon>Bacilli</taxon>
        <taxon>Lactobacillales</taxon>
        <taxon>Lactobacillaceae</taxon>
        <taxon>Lactobacillus</taxon>
    </lineage>
</organism>
<name>A0A7D9N5S6_LACJH</name>
<sequence length="144" mass="17048">MKRKIKSVILDEDWNRPAYHYLSQAVVMLDINESFYLVKSAFTAYEKNKENDTFTLQFVALIAVNYLNCCYHQNAEKKYAQVAIEFLKTLPVDPVIGFYRIIGTYYESVFSNNTKIRDMIIEILKRIDYYSMIRDTVEDIKINK</sequence>
<evidence type="ECO:0000313" key="1">
    <source>
        <dbReference type="EMBL" id="AHA97098.1"/>
    </source>
</evidence>
<accession>A0A7D9N5S6</accession>
<dbReference type="KEGG" id="ljn:T285_03365"/>
<gene>
    <name evidence="1" type="ORF">T285_03365</name>
</gene>
<evidence type="ECO:0008006" key="3">
    <source>
        <dbReference type="Google" id="ProtNLM"/>
    </source>
</evidence>
<dbReference type="EMBL" id="CP006811">
    <property type="protein sequence ID" value="AHA97098.1"/>
    <property type="molecule type" value="Genomic_DNA"/>
</dbReference>
<reference evidence="1 2" key="1">
    <citation type="journal article" date="2014" name="Genome Announc.">
        <title>Complete Genome Sequences of Lactobacillus johnsonii Strain N6.2 and Lactobacillus reuteri Strain TD1.</title>
        <authorList>
            <person name="Leonard M.T."/>
            <person name="Valladares R.B."/>
            <person name="Ardissone A."/>
            <person name="Gonzalez C.F."/>
            <person name="Lorca G.L."/>
            <person name="Triplett E.W."/>
        </authorList>
    </citation>
    <scope>NUCLEOTIDE SEQUENCE [LARGE SCALE GENOMIC DNA]</scope>
    <source>
        <strain evidence="1 2">N6.2</strain>
    </source>
</reference>
<dbReference type="RefSeq" id="WP_023599425.1">
    <property type="nucleotide sequence ID" value="NC_022909.1"/>
</dbReference>
<dbReference type="Proteomes" id="UP000018522">
    <property type="component" value="Chromosome"/>
</dbReference>
<evidence type="ECO:0000313" key="2">
    <source>
        <dbReference type="Proteomes" id="UP000018522"/>
    </source>
</evidence>
<protein>
    <recommendedName>
        <fullName evidence="3">Transcriptional regulator</fullName>
    </recommendedName>
</protein>
<proteinExistence type="predicted"/>
<dbReference type="AlphaFoldDB" id="A0A7D9N5S6"/>